<gene>
    <name evidence="2" type="ORF">QIE55_30630</name>
</gene>
<proteinExistence type="predicted"/>
<feature type="region of interest" description="Disordered" evidence="1">
    <location>
        <begin position="296"/>
        <end position="327"/>
    </location>
</feature>
<organism evidence="2 3">
    <name type="scientific">Rhodococcus erythropolis</name>
    <name type="common">Arthrobacter picolinophilus</name>
    <dbReference type="NCBI Taxonomy" id="1833"/>
    <lineage>
        <taxon>Bacteria</taxon>
        <taxon>Bacillati</taxon>
        <taxon>Actinomycetota</taxon>
        <taxon>Actinomycetes</taxon>
        <taxon>Mycobacteriales</taxon>
        <taxon>Nocardiaceae</taxon>
        <taxon>Rhodococcus</taxon>
        <taxon>Rhodococcus erythropolis group</taxon>
    </lineage>
</organism>
<evidence type="ECO:0000313" key="2">
    <source>
        <dbReference type="EMBL" id="WMN01674.1"/>
    </source>
</evidence>
<reference evidence="2" key="1">
    <citation type="submission" date="2023-08" db="EMBL/GenBank/DDBJ databases">
        <title>Isolation and Characterization of Rhodococcus erythropolis MGMM8.</title>
        <authorList>
            <person name="Diabankana R.G.C."/>
            <person name="Afordoanyi D.M."/>
            <person name="Validov S.Z."/>
        </authorList>
    </citation>
    <scope>NUCLEOTIDE SEQUENCE</scope>
    <source>
        <strain evidence="2">MGMM8</strain>
    </source>
</reference>
<dbReference type="Proteomes" id="UP001230933">
    <property type="component" value="Chromosome"/>
</dbReference>
<feature type="compositionally biased region" description="Basic and acidic residues" evidence="1">
    <location>
        <begin position="302"/>
        <end position="315"/>
    </location>
</feature>
<dbReference type="EMBL" id="CP124545">
    <property type="protein sequence ID" value="WMN01674.1"/>
    <property type="molecule type" value="Genomic_DNA"/>
</dbReference>
<evidence type="ECO:0000313" key="3">
    <source>
        <dbReference type="Proteomes" id="UP001230933"/>
    </source>
</evidence>
<accession>A0AAX3ZYR5</accession>
<name>A0AAX3ZYR5_RHOER</name>
<evidence type="ECO:0008006" key="4">
    <source>
        <dbReference type="Google" id="ProtNLM"/>
    </source>
</evidence>
<dbReference type="RefSeq" id="WP_308370566.1">
    <property type="nucleotide sequence ID" value="NZ_CP124545.1"/>
</dbReference>
<protein>
    <recommendedName>
        <fullName evidence="4">Helix-turn-helix domain-containing protein</fullName>
    </recommendedName>
</protein>
<dbReference type="AlphaFoldDB" id="A0AAX3ZYR5"/>
<evidence type="ECO:0000256" key="1">
    <source>
        <dbReference type="SAM" id="MobiDB-lite"/>
    </source>
</evidence>
<sequence length="327" mass="37061">MSLNQKLPGNTWTLGGLLEHLHNHRDDLFFKVRLNHSEELSELIFSTDLELHLPLEEINIARTYHASTVSNMDSHLIFKGIDTVGKKCTPGILPSHEVLVTIKKEMIKVVLPEVDVWRNPVSYVTAVNQASPSELAKVLLRCLGYCYRLGMPTGDIATVAAGKGMKWDTYEKIKEKAKKYAHRLTTIDVKLSDWVLEASQYCNTIKQIDMLVWIYKEAATYCTTQPVICKARMAEQLGCSTKAIRNLVGKLQKNGMLEEGPESSRAYDHVAGRPNSNPRILNLDIKESPRWWMQTLTPAPDRSPEKKSVKQRRTEVLAGNGYWKESK</sequence>